<accession>A0A382SJ18</accession>
<dbReference type="InterPro" id="IPR000888">
    <property type="entry name" value="RmlC-like"/>
</dbReference>
<dbReference type="Gene3D" id="2.60.120.10">
    <property type="entry name" value="Jelly Rolls"/>
    <property type="match status" value="1"/>
</dbReference>
<evidence type="ECO:0008006" key="2">
    <source>
        <dbReference type="Google" id="ProtNLM"/>
    </source>
</evidence>
<protein>
    <recommendedName>
        <fullName evidence="2">dTDP-4-dehydrorhamnose 3,5-epimerase</fullName>
    </recommendedName>
</protein>
<dbReference type="InterPro" id="IPR011051">
    <property type="entry name" value="RmlC_Cupin_sf"/>
</dbReference>
<proteinExistence type="predicted"/>
<feature type="non-terminal residue" evidence="1">
    <location>
        <position position="1"/>
    </location>
</feature>
<name>A0A382SJ18_9ZZZZ</name>
<sequence>VLVTDLRQIIDERGAVLHHMRRDAPEFTTFGECYFSEMVPGAVKAWKRHREQTQHLAVPIGRVRFVIYDDRESSPTHDKIQIVELGRPNDYNRLRIPRGLWYGFTCLSDQPALIANCADRPHDPTDAELRPEDDPDIPFRW</sequence>
<organism evidence="1">
    <name type="scientific">marine metagenome</name>
    <dbReference type="NCBI Taxonomy" id="408172"/>
    <lineage>
        <taxon>unclassified sequences</taxon>
        <taxon>metagenomes</taxon>
        <taxon>ecological metagenomes</taxon>
    </lineage>
</organism>
<reference evidence="1" key="1">
    <citation type="submission" date="2018-05" db="EMBL/GenBank/DDBJ databases">
        <authorList>
            <person name="Lanie J.A."/>
            <person name="Ng W.-L."/>
            <person name="Kazmierczak K.M."/>
            <person name="Andrzejewski T.M."/>
            <person name="Davidsen T.M."/>
            <person name="Wayne K.J."/>
            <person name="Tettelin H."/>
            <person name="Glass J.I."/>
            <person name="Rusch D."/>
            <person name="Podicherti R."/>
            <person name="Tsui H.-C.T."/>
            <person name="Winkler M.E."/>
        </authorList>
    </citation>
    <scope>NUCLEOTIDE SEQUENCE</scope>
</reference>
<dbReference type="EMBL" id="UINC01128878">
    <property type="protein sequence ID" value="SVD08901.1"/>
    <property type="molecule type" value="Genomic_DNA"/>
</dbReference>
<dbReference type="AlphaFoldDB" id="A0A382SJ18"/>
<evidence type="ECO:0000313" key="1">
    <source>
        <dbReference type="EMBL" id="SVD08901.1"/>
    </source>
</evidence>
<gene>
    <name evidence="1" type="ORF">METZ01_LOCUS361755</name>
</gene>
<dbReference type="InterPro" id="IPR014710">
    <property type="entry name" value="RmlC-like_jellyroll"/>
</dbReference>
<dbReference type="GO" id="GO:0008830">
    <property type="term" value="F:dTDP-4-dehydrorhamnose 3,5-epimerase activity"/>
    <property type="evidence" value="ECO:0007669"/>
    <property type="project" value="InterPro"/>
</dbReference>
<dbReference type="SUPFAM" id="SSF51182">
    <property type="entry name" value="RmlC-like cupins"/>
    <property type="match status" value="1"/>
</dbReference>
<dbReference type="Pfam" id="PF00908">
    <property type="entry name" value="dTDP_sugar_isom"/>
    <property type="match status" value="1"/>
</dbReference>